<feature type="transmembrane region" description="Helical" evidence="10">
    <location>
        <begin position="688"/>
        <end position="708"/>
    </location>
</feature>
<dbReference type="AlphaFoldDB" id="A0A8C0WP98"/>
<dbReference type="SMART" id="SM00608">
    <property type="entry name" value="ACR"/>
    <property type="match status" value="1"/>
</dbReference>
<reference evidence="15" key="1">
    <citation type="submission" date="2023-09" db="UniProtKB">
        <authorList>
            <consortium name="Ensembl"/>
        </authorList>
    </citation>
    <scope>IDENTIFICATION</scope>
</reference>
<feature type="disulfide bond" evidence="6">
    <location>
        <begin position="457"/>
        <end position="477"/>
    </location>
</feature>
<evidence type="ECO:0000256" key="2">
    <source>
        <dbReference type="ARBA" id="ARBA00022692"/>
    </source>
</evidence>
<dbReference type="PANTHER" id="PTHR11905:SF148">
    <property type="entry name" value="DISINTEGRIN AND METALLOPROTEINASE DOMAIN-CONTAINING PROTEIN 30"/>
    <property type="match status" value="1"/>
</dbReference>
<dbReference type="SUPFAM" id="SSF57552">
    <property type="entry name" value="Blood coagulation inhibitor (disintegrin)"/>
    <property type="match status" value="1"/>
</dbReference>
<feature type="binding site" evidence="8">
    <location>
        <position position="348"/>
    </location>
    <ligand>
        <name>Zn(2+)</name>
        <dbReference type="ChEBI" id="CHEBI:29105"/>
        <note>catalytic</note>
    </ligand>
</feature>
<evidence type="ECO:0000256" key="6">
    <source>
        <dbReference type="PROSITE-ProRule" id="PRU00068"/>
    </source>
</evidence>
<dbReference type="GO" id="GO:0009897">
    <property type="term" value="C:external side of plasma membrane"/>
    <property type="evidence" value="ECO:0007669"/>
    <property type="project" value="TreeGrafter"/>
</dbReference>
<feature type="binding site" evidence="8">
    <location>
        <position position="342"/>
    </location>
    <ligand>
        <name>Zn(2+)</name>
        <dbReference type="ChEBI" id="CHEBI:29105"/>
        <note>catalytic</note>
    </ligand>
</feature>
<dbReference type="InterPro" id="IPR006586">
    <property type="entry name" value="ADAM_Cys-rich"/>
</dbReference>
<proteinExistence type="predicted"/>
<evidence type="ECO:0000256" key="11">
    <source>
        <dbReference type="SAM" id="SignalP"/>
    </source>
</evidence>
<feature type="domain" description="Peptidase M12B" evidence="14">
    <location>
        <begin position="203"/>
        <end position="393"/>
    </location>
</feature>
<protein>
    <recommendedName>
        <fullName evidence="16">Disintegrin and metalloproteinase domain-containing protein 30</fullName>
    </recommendedName>
</protein>
<feature type="active site" evidence="8">
    <location>
        <position position="339"/>
    </location>
</feature>
<dbReference type="InterPro" id="IPR001590">
    <property type="entry name" value="Peptidase_M12B"/>
</dbReference>
<dbReference type="PROSITE" id="PS50026">
    <property type="entry name" value="EGF_3"/>
    <property type="match status" value="1"/>
</dbReference>
<dbReference type="InterPro" id="IPR001762">
    <property type="entry name" value="Disintegrin_dom"/>
</dbReference>
<keyword evidence="2 10" id="KW-0812">Transmembrane</keyword>
<dbReference type="InterPro" id="IPR036436">
    <property type="entry name" value="Disintegrin_dom_sf"/>
</dbReference>
<evidence type="ECO:0000256" key="10">
    <source>
        <dbReference type="SAM" id="Phobius"/>
    </source>
</evidence>
<dbReference type="GO" id="GO:1990913">
    <property type="term" value="C:sperm head plasma membrane"/>
    <property type="evidence" value="ECO:0007669"/>
    <property type="project" value="TreeGrafter"/>
</dbReference>
<feature type="domain" description="Disintegrin" evidence="13">
    <location>
        <begin position="399"/>
        <end position="485"/>
    </location>
</feature>
<dbReference type="PROSITE" id="PS50215">
    <property type="entry name" value="ADAM_MEPRO"/>
    <property type="match status" value="1"/>
</dbReference>
<evidence type="ECO:0000259" key="13">
    <source>
        <dbReference type="PROSITE" id="PS50214"/>
    </source>
</evidence>
<dbReference type="PRINTS" id="PR00289">
    <property type="entry name" value="DISINTEGRIN"/>
</dbReference>
<dbReference type="InterPro" id="IPR034027">
    <property type="entry name" value="Reprolysin_adamalysin"/>
</dbReference>
<sequence length="764" mass="85543">MGALPTFLSQLPVLVLAMLLVRGSLGEDDDILFHPDWGFDSYEITIPAELSFRGGKQGAVSPLSYVLRIKGKKHILHLWPKQSLLPRHLSVFSFTDQGELLEDYPYLPKDCSYVGSVEGSQDSGATLTTCMGGLRGIVNLDAKYYQIEPLKTSSSFEHVVYLLKKEQLSNQTCGLTDEEVDQMAQEQDMARARDYLLSYKHPKYMELVMVVDQSRFMFSQRNLTQVVNDAILLAAIIDTYYEDVSLRIHLKALEVWTNYNRVFVGYPTLAEVLGQFVLYRGRHLNRRFPSDWAHLYVTRTYKDAVAWSFGRVCDLDHAGSASIFPSLNLLGPATWTAHELGHSVGMIHDEQYCQCRGRRSCIMGTGRAGFSNCSYVYYFKFVSVKAKCLNDIPGLGFVDKKCGNKIVEDDEECDCGSLADCLKDRCCGIDCKLKHGVNCSIGLCCRECRFLPSGYVCRQEENECDLAEYCNGTSGFCPEDTYKQDGTPCKYKGLCFRKGCRSRYMQCQSIFGPDAKEAPNRCYDVVNLVGDQYGNCEITDATTYQKCTQGNAICGRLQCINVKTIPDMPEHTTLISTYLKDENLKCWGTGYHFSMQPMAIPDIGVINDGTSCGENRVCVNRTCVNKSVLQFDCLPAKCNNRGVCNTKKNCHCMYGWAPPFCEETGYGGSSDSGPPAPIKKVVPSSIRIVFISLLRLILFGISVIFVFFRQMIVNGHFHGTTVVSKSSPVFESQRRRNGQPFPLPPSACPVPVPIPAPRDNTFYK</sequence>
<dbReference type="Pfam" id="PF00200">
    <property type="entry name" value="Disintegrin"/>
    <property type="match status" value="1"/>
</dbReference>
<evidence type="ECO:0000256" key="8">
    <source>
        <dbReference type="PROSITE-ProRule" id="PRU00276"/>
    </source>
</evidence>
<dbReference type="Gene3D" id="4.10.70.10">
    <property type="entry name" value="Disintegrin domain"/>
    <property type="match status" value="1"/>
</dbReference>
<evidence type="ECO:0000256" key="9">
    <source>
        <dbReference type="SAM" id="MobiDB-lite"/>
    </source>
</evidence>
<evidence type="ECO:0000313" key="15">
    <source>
        <dbReference type="Ensembl" id="ENSCCNP00000014375.1"/>
    </source>
</evidence>
<dbReference type="SUPFAM" id="SSF55486">
    <property type="entry name" value="Metalloproteases ('zincins'), catalytic domain"/>
    <property type="match status" value="1"/>
</dbReference>
<organism evidence="15">
    <name type="scientific">Castor canadensis</name>
    <name type="common">American beaver</name>
    <dbReference type="NCBI Taxonomy" id="51338"/>
    <lineage>
        <taxon>Eukaryota</taxon>
        <taxon>Metazoa</taxon>
        <taxon>Chordata</taxon>
        <taxon>Craniata</taxon>
        <taxon>Vertebrata</taxon>
        <taxon>Euteleostomi</taxon>
        <taxon>Mammalia</taxon>
        <taxon>Eutheria</taxon>
        <taxon>Euarchontoglires</taxon>
        <taxon>Glires</taxon>
        <taxon>Rodentia</taxon>
        <taxon>Castorimorpha</taxon>
        <taxon>Castoridae</taxon>
        <taxon>Castor</taxon>
    </lineage>
</organism>
<dbReference type="GO" id="GO:0006508">
    <property type="term" value="P:proteolysis"/>
    <property type="evidence" value="ECO:0007669"/>
    <property type="project" value="InterPro"/>
</dbReference>
<evidence type="ECO:0000259" key="14">
    <source>
        <dbReference type="PROSITE" id="PS50215"/>
    </source>
</evidence>
<keyword evidence="8" id="KW-0479">Metal-binding</keyword>
<evidence type="ECO:0008006" key="16">
    <source>
        <dbReference type="Google" id="ProtNLM"/>
    </source>
</evidence>
<dbReference type="InterPro" id="IPR018358">
    <property type="entry name" value="Disintegrin_CS"/>
</dbReference>
<accession>A0A8C0WP98</accession>
<keyword evidence="3 10" id="KW-1133">Transmembrane helix</keyword>
<evidence type="ECO:0000259" key="12">
    <source>
        <dbReference type="PROSITE" id="PS50026"/>
    </source>
</evidence>
<dbReference type="Pfam" id="PF01421">
    <property type="entry name" value="Reprolysin"/>
    <property type="match status" value="1"/>
</dbReference>
<dbReference type="GO" id="GO:0008584">
    <property type="term" value="P:male gonad development"/>
    <property type="evidence" value="ECO:0007669"/>
    <property type="project" value="TreeGrafter"/>
</dbReference>
<gene>
    <name evidence="15" type="primary">Adam30</name>
</gene>
<feature type="signal peptide" evidence="11">
    <location>
        <begin position="1"/>
        <end position="26"/>
    </location>
</feature>
<dbReference type="InterPro" id="IPR002870">
    <property type="entry name" value="Peptidase_M12B_N"/>
</dbReference>
<feature type="chain" id="PRO_5034495754" description="Disintegrin and metalloproteinase domain-containing protein 30" evidence="11">
    <location>
        <begin position="27"/>
        <end position="764"/>
    </location>
</feature>
<dbReference type="PROSITE" id="PS50214">
    <property type="entry name" value="DISINTEGRIN_2"/>
    <property type="match status" value="1"/>
</dbReference>
<feature type="domain" description="EGF-like" evidence="12">
    <location>
        <begin position="629"/>
        <end position="662"/>
    </location>
</feature>
<dbReference type="SMART" id="SM00050">
    <property type="entry name" value="DISIN"/>
    <property type="match status" value="1"/>
</dbReference>
<dbReference type="CDD" id="cd04269">
    <property type="entry name" value="ZnMc_adamalysin_II_like"/>
    <property type="match status" value="1"/>
</dbReference>
<feature type="disulfide bond" evidence="7">
    <location>
        <begin position="652"/>
        <end position="661"/>
    </location>
</feature>
<evidence type="ECO:0000256" key="5">
    <source>
        <dbReference type="ARBA" id="ARBA00023157"/>
    </source>
</evidence>
<dbReference type="Ensembl" id="ENSCCNT00000018855.1">
    <property type="protein sequence ID" value="ENSCCNP00000014375.1"/>
    <property type="gene ID" value="ENSCCNG00000014869.1"/>
</dbReference>
<dbReference type="PANTHER" id="PTHR11905">
    <property type="entry name" value="ADAM A DISINTEGRIN AND METALLOPROTEASE DOMAIN"/>
    <property type="match status" value="1"/>
</dbReference>
<evidence type="ECO:0000256" key="1">
    <source>
        <dbReference type="ARBA" id="ARBA00004479"/>
    </source>
</evidence>
<keyword evidence="7" id="KW-0245">EGF-like domain</keyword>
<keyword evidence="11" id="KW-0732">Signal</keyword>
<dbReference type="InterPro" id="IPR024079">
    <property type="entry name" value="MetalloPept_cat_dom_sf"/>
</dbReference>
<feature type="compositionally biased region" description="Pro residues" evidence="9">
    <location>
        <begin position="741"/>
        <end position="756"/>
    </location>
</feature>
<dbReference type="Pfam" id="PF08516">
    <property type="entry name" value="ADAM_CR"/>
    <property type="match status" value="1"/>
</dbReference>
<feature type="region of interest" description="Disordered" evidence="9">
    <location>
        <begin position="733"/>
        <end position="764"/>
    </location>
</feature>
<dbReference type="Gene3D" id="3.40.390.10">
    <property type="entry name" value="Collagenase (Catalytic Domain)"/>
    <property type="match status" value="1"/>
</dbReference>
<dbReference type="PROSITE" id="PS00427">
    <property type="entry name" value="DISINTEGRIN_1"/>
    <property type="match status" value="1"/>
</dbReference>
<keyword evidence="8" id="KW-0862">Zinc</keyword>
<comment type="subcellular location">
    <subcellularLocation>
        <location evidence="1">Membrane</location>
        <topology evidence="1">Single-pass type I membrane protein</topology>
    </subcellularLocation>
</comment>
<keyword evidence="5 7" id="KW-1015">Disulfide bond</keyword>
<dbReference type="GO" id="GO:0046872">
    <property type="term" value="F:metal ion binding"/>
    <property type="evidence" value="ECO:0007669"/>
    <property type="project" value="UniProtKB-KW"/>
</dbReference>
<name>A0A8C0WP98_CASCN</name>
<dbReference type="Pfam" id="PF01562">
    <property type="entry name" value="Pep_M12B_propep"/>
    <property type="match status" value="1"/>
</dbReference>
<comment type="caution">
    <text evidence="7">Lacks conserved residue(s) required for the propagation of feature annotation.</text>
</comment>
<dbReference type="InterPro" id="IPR000742">
    <property type="entry name" value="EGF"/>
</dbReference>
<evidence type="ECO:0000256" key="4">
    <source>
        <dbReference type="ARBA" id="ARBA00023136"/>
    </source>
</evidence>
<dbReference type="PROSITE" id="PS01186">
    <property type="entry name" value="EGF_2"/>
    <property type="match status" value="1"/>
</dbReference>
<feature type="binding site" evidence="8">
    <location>
        <position position="338"/>
    </location>
    <ligand>
        <name>Zn(2+)</name>
        <dbReference type="ChEBI" id="CHEBI:29105"/>
        <note>catalytic</note>
    </ligand>
</feature>
<dbReference type="GO" id="GO:0004222">
    <property type="term" value="F:metalloendopeptidase activity"/>
    <property type="evidence" value="ECO:0007669"/>
    <property type="project" value="InterPro"/>
</dbReference>
<dbReference type="FunFam" id="4.10.70.10:FF:000001">
    <property type="entry name" value="Disintegrin and metalloproteinase domain-containing protein 22"/>
    <property type="match status" value="1"/>
</dbReference>
<keyword evidence="4 10" id="KW-0472">Membrane</keyword>
<evidence type="ECO:0000256" key="7">
    <source>
        <dbReference type="PROSITE-ProRule" id="PRU00076"/>
    </source>
</evidence>
<evidence type="ECO:0000256" key="3">
    <source>
        <dbReference type="ARBA" id="ARBA00022989"/>
    </source>
</evidence>